<organism evidence="6 7">
    <name type="scientific">Lampropedia aestuarii</name>
    <dbReference type="NCBI Taxonomy" id="2562762"/>
    <lineage>
        <taxon>Bacteria</taxon>
        <taxon>Pseudomonadati</taxon>
        <taxon>Pseudomonadota</taxon>
        <taxon>Betaproteobacteria</taxon>
        <taxon>Burkholderiales</taxon>
        <taxon>Comamonadaceae</taxon>
        <taxon>Lampropedia</taxon>
    </lineage>
</organism>
<dbReference type="InterPro" id="IPR000847">
    <property type="entry name" value="LysR_HTH_N"/>
</dbReference>
<dbReference type="PANTHER" id="PTHR30419">
    <property type="entry name" value="HTH-TYPE TRANSCRIPTIONAL REGULATOR YBHD"/>
    <property type="match status" value="1"/>
</dbReference>
<dbReference type="InterPro" id="IPR036388">
    <property type="entry name" value="WH-like_DNA-bd_sf"/>
</dbReference>
<keyword evidence="2" id="KW-0805">Transcription regulation</keyword>
<dbReference type="PANTHER" id="PTHR30419:SF2">
    <property type="entry name" value="LYSR FAMILY TRANSCRIPTIONAL REGULATOR"/>
    <property type="match status" value="1"/>
</dbReference>
<dbReference type="Gene3D" id="1.10.10.10">
    <property type="entry name" value="Winged helix-like DNA-binding domain superfamily/Winged helix DNA-binding domain"/>
    <property type="match status" value="1"/>
</dbReference>
<dbReference type="SUPFAM" id="SSF46785">
    <property type="entry name" value="Winged helix' DNA-binding domain"/>
    <property type="match status" value="1"/>
</dbReference>
<evidence type="ECO:0000259" key="5">
    <source>
        <dbReference type="PROSITE" id="PS50931"/>
    </source>
</evidence>
<dbReference type="Pfam" id="PF03466">
    <property type="entry name" value="LysR_substrate"/>
    <property type="match status" value="1"/>
</dbReference>
<evidence type="ECO:0000313" key="7">
    <source>
        <dbReference type="Proteomes" id="UP000306236"/>
    </source>
</evidence>
<protein>
    <submittedName>
        <fullName evidence="6">LysR family transcriptional regulator</fullName>
    </submittedName>
</protein>
<comment type="caution">
    <text evidence="6">The sequence shown here is derived from an EMBL/GenBank/DDBJ whole genome shotgun (WGS) entry which is preliminary data.</text>
</comment>
<dbReference type="GO" id="GO:0003700">
    <property type="term" value="F:DNA-binding transcription factor activity"/>
    <property type="evidence" value="ECO:0007669"/>
    <property type="project" value="InterPro"/>
</dbReference>
<gene>
    <name evidence="6" type="ORF">E8K88_13565</name>
</gene>
<dbReference type="Proteomes" id="UP000306236">
    <property type="component" value="Unassembled WGS sequence"/>
</dbReference>
<dbReference type="InterPro" id="IPR036390">
    <property type="entry name" value="WH_DNA-bd_sf"/>
</dbReference>
<evidence type="ECO:0000256" key="1">
    <source>
        <dbReference type="ARBA" id="ARBA00009437"/>
    </source>
</evidence>
<keyword evidence="7" id="KW-1185">Reference proteome</keyword>
<feature type="domain" description="HTH lysR-type" evidence="5">
    <location>
        <begin position="3"/>
        <end position="60"/>
    </location>
</feature>
<evidence type="ECO:0000256" key="3">
    <source>
        <dbReference type="ARBA" id="ARBA00023125"/>
    </source>
</evidence>
<dbReference type="OrthoDB" id="9785974at2"/>
<reference evidence="6 7" key="1">
    <citation type="submission" date="2019-04" db="EMBL/GenBank/DDBJ databases">
        <title>Lampropedia sp YIM MLB12 draf genome.</title>
        <authorList>
            <person name="Wang Y.-X."/>
        </authorList>
    </citation>
    <scope>NUCLEOTIDE SEQUENCE [LARGE SCALE GENOMIC DNA]</scope>
    <source>
        <strain evidence="6 7">YIM MLB12</strain>
    </source>
</reference>
<dbReference type="InterPro" id="IPR005119">
    <property type="entry name" value="LysR_subst-bd"/>
</dbReference>
<dbReference type="GO" id="GO:0005829">
    <property type="term" value="C:cytosol"/>
    <property type="evidence" value="ECO:0007669"/>
    <property type="project" value="TreeGrafter"/>
</dbReference>
<dbReference type="EMBL" id="SSWX01000019">
    <property type="protein sequence ID" value="THJ31857.1"/>
    <property type="molecule type" value="Genomic_DNA"/>
</dbReference>
<dbReference type="CDD" id="cd08421">
    <property type="entry name" value="PBP2_LTTR_like_1"/>
    <property type="match status" value="1"/>
</dbReference>
<dbReference type="GO" id="GO:0003677">
    <property type="term" value="F:DNA binding"/>
    <property type="evidence" value="ECO:0007669"/>
    <property type="project" value="UniProtKB-KW"/>
</dbReference>
<name>A0A4S5BHJ8_9BURK</name>
<dbReference type="Pfam" id="PF00126">
    <property type="entry name" value="HTH_1"/>
    <property type="match status" value="1"/>
</dbReference>
<dbReference type="RefSeq" id="WP_136407222.1">
    <property type="nucleotide sequence ID" value="NZ_SSWX01000019.1"/>
</dbReference>
<comment type="similarity">
    <text evidence="1">Belongs to the LysR transcriptional regulatory family.</text>
</comment>
<dbReference type="PROSITE" id="PS50931">
    <property type="entry name" value="HTH_LYSR"/>
    <property type="match status" value="1"/>
</dbReference>
<dbReference type="Gene3D" id="3.40.190.290">
    <property type="match status" value="1"/>
</dbReference>
<keyword evidence="4" id="KW-0804">Transcription</keyword>
<keyword evidence="3" id="KW-0238">DNA-binding</keyword>
<evidence type="ECO:0000313" key="6">
    <source>
        <dbReference type="EMBL" id="THJ31857.1"/>
    </source>
</evidence>
<dbReference type="AlphaFoldDB" id="A0A4S5BHJ8"/>
<accession>A0A4S5BHJ8</accession>
<dbReference type="SUPFAM" id="SSF53850">
    <property type="entry name" value="Periplasmic binding protein-like II"/>
    <property type="match status" value="1"/>
</dbReference>
<evidence type="ECO:0000256" key="2">
    <source>
        <dbReference type="ARBA" id="ARBA00023015"/>
    </source>
</evidence>
<dbReference type="InterPro" id="IPR050950">
    <property type="entry name" value="HTH-type_LysR_regulators"/>
</dbReference>
<evidence type="ECO:0000256" key="4">
    <source>
        <dbReference type="ARBA" id="ARBA00023163"/>
    </source>
</evidence>
<proteinExistence type="inferred from homology"/>
<sequence>MKIDPISLRLFVAAMEEKTIAGAAEKQYIAASAASRRLAELEQQLQVSLFERSNKGMTPTPAAYALLSSARTVLNDLDSIGAQMQSYRSGSLGQVRIAANISAITQFLPHDLKSFLTLHPGVQVELDEKISSQVAQSVRSNQADVGILNAGQYGDGLQFFPYRQDELVMVAPQDHPLSAQASVRMQQALAHDFVGAHLGSAINHLIHLAAAQHSLPLHMRIHVTSFDAMCLMVSAGLGVGILPDGAARLYVGALGLRTLALDEPWAKRQLVLAVREGASRSRATDLLMRHLLGPMSPESQQA</sequence>